<dbReference type="EMBL" id="JBALHR010000044">
    <property type="protein sequence ID" value="MEH7830574.1"/>
    <property type="molecule type" value="Genomic_DNA"/>
</dbReference>
<reference evidence="2" key="1">
    <citation type="submission" date="2024-02" db="EMBL/GenBank/DDBJ databases">
        <title>Genome sequences of strain Gemmobacter sp. JM10B15.</title>
        <authorList>
            <person name="Zhang M."/>
        </authorList>
    </citation>
    <scope>NUCLEOTIDE SEQUENCE</scope>
    <source>
        <strain evidence="2">JM10B15</strain>
    </source>
</reference>
<feature type="compositionally biased region" description="Acidic residues" evidence="1">
    <location>
        <begin position="112"/>
        <end position="122"/>
    </location>
</feature>
<evidence type="ECO:0000313" key="2">
    <source>
        <dbReference type="EMBL" id="MEH7830574.1"/>
    </source>
</evidence>
<sequence>MILTLIPIRADDPVPVLARKGEVLMVNGTPHDFAPLPEGAVLPRAAVPGGWLASDVTRQDGVLRLALFLPHGPLPFPAPDAARRVTHPDPVEVWEDGPVALPEWNPPAPDAPFEDPFEGGVQ</sequence>
<evidence type="ECO:0008006" key="4">
    <source>
        <dbReference type="Google" id="ProtNLM"/>
    </source>
</evidence>
<gene>
    <name evidence="2" type="ORF">V6590_20735</name>
</gene>
<dbReference type="Proteomes" id="UP001431963">
    <property type="component" value="Unassembled WGS sequence"/>
</dbReference>
<comment type="caution">
    <text evidence="2">The sequence shown here is derived from an EMBL/GenBank/DDBJ whole genome shotgun (WGS) entry which is preliminary data.</text>
</comment>
<name>A0ABU8C218_9RHOB</name>
<keyword evidence="3" id="KW-1185">Reference proteome</keyword>
<dbReference type="RefSeq" id="WP_335425614.1">
    <property type="nucleotide sequence ID" value="NZ_JBALHR010000044.1"/>
</dbReference>
<accession>A0ABU8C218</accession>
<proteinExistence type="predicted"/>
<organism evidence="2 3">
    <name type="scientific">Gemmobacter denitrificans</name>
    <dbReference type="NCBI Taxonomy" id="3123040"/>
    <lineage>
        <taxon>Bacteria</taxon>
        <taxon>Pseudomonadati</taxon>
        <taxon>Pseudomonadota</taxon>
        <taxon>Alphaproteobacteria</taxon>
        <taxon>Rhodobacterales</taxon>
        <taxon>Paracoccaceae</taxon>
        <taxon>Gemmobacter</taxon>
    </lineage>
</organism>
<evidence type="ECO:0000256" key="1">
    <source>
        <dbReference type="SAM" id="MobiDB-lite"/>
    </source>
</evidence>
<feature type="region of interest" description="Disordered" evidence="1">
    <location>
        <begin position="93"/>
        <end position="122"/>
    </location>
</feature>
<protein>
    <recommendedName>
        <fullName evidence="4">DUF2169 domain-containing protein</fullName>
    </recommendedName>
</protein>
<evidence type="ECO:0000313" key="3">
    <source>
        <dbReference type="Proteomes" id="UP001431963"/>
    </source>
</evidence>